<accession>A0A4U2ZHI0</accession>
<protein>
    <submittedName>
        <fullName evidence="2">Collagen-like protein</fullName>
    </submittedName>
</protein>
<sequence length="41" mass="4087">MSKFNKFNKCNDFPFPCAFPPAGQGPTGPTGPTGPGGTGGT</sequence>
<dbReference type="AlphaFoldDB" id="A0A4U2ZHI0"/>
<proteinExistence type="predicted"/>
<dbReference type="EMBL" id="SZOD01001597">
    <property type="protein sequence ID" value="TKI73959.1"/>
    <property type="molecule type" value="Genomic_DNA"/>
</dbReference>
<comment type="caution">
    <text evidence="2">The sequence shown here is derived from an EMBL/GenBank/DDBJ whole genome shotgun (WGS) entry which is preliminary data.</text>
</comment>
<feature type="region of interest" description="Disordered" evidence="1">
    <location>
        <begin position="18"/>
        <end position="41"/>
    </location>
</feature>
<keyword evidence="2" id="KW-0176">Collagen</keyword>
<feature type="compositionally biased region" description="Gly residues" evidence="1">
    <location>
        <begin position="25"/>
        <end position="41"/>
    </location>
</feature>
<name>A0A4U2ZHI0_BACMY</name>
<organism evidence="2 3">
    <name type="scientific">Bacillus mycoides</name>
    <dbReference type="NCBI Taxonomy" id="1405"/>
    <lineage>
        <taxon>Bacteria</taxon>
        <taxon>Bacillati</taxon>
        <taxon>Bacillota</taxon>
        <taxon>Bacilli</taxon>
        <taxon>Bacillales</taxon>
        <taxon>Bacillaceae</taxon>
        <taxon>Bacillus</taxon>
        <taxon>Bacillus cereus group</taxon>
    </lineage>
</organism>
<evidence type="ECO:0000313" key="2">
    <source>
        <dbReference type="EMBL" id="TKI73959.1"/>
    </source>
</evidence>
<reference evidence="2 3" key="1">
    <citation type="journal article" date="2019" name="Environ. Microbiol.">
        <title>An active ?-lactamase is a part of an orchestrated cell wall stress resistance network of Bacillus subtilis and related rhizosphere species.</title>
        <authorList>
            <person name="Bucher T."/>
            <person name="Keren-Paz A."/>
            <person name="Hausser J."/>
            <person name="Olender T."/>
            <person name="Cytryn E."/>
            <person name="Kolodkin-Gal I."/>
        </authorList>
    </citation>
    <scope>NUCLEOTIDE SEQUENCE [LARGE SCALE GENOMIC DNA]</scope>
    <source>
        <strain evidence="2 3">I186</strain>
    </source>
</reference>
<evidence type="ECO:0000256" key="1">
    <source>
        <dbReference type="SAM" id="MobiDB-lite"/>
    </source>
</evidence>
<dbReference type="Proteomes" id="UP000305524">
    <property type="component" value="Unassembled WGS sequence"/>
</dbReference>
<feature type="non-terminal residue" evidence="2">
    <location>
        <position position="41"/>
    </location>
</feature>
<gene>
    <name evidence="2" type="ORF">FC701_36540</name>
</gene>
<evidence type="ECO:0000313" key="3">
    <source>
        <dbReference type="Proteomes" id="UP000305524"/>
    </source>
</evidence>